<accession>A0ABS5VNG0</accession>
<feature type="compositionally biased region" description="Basic and acidic residues" evidence="1">
    <location>
        <begin position="44"/>
        <end position="58"/>
    </location>
</feature>
<gene>
    <name evidence="2" type="ORF">KK060_04680</name>
</gene>
<evidence type="ECO:0000313" key="3">
    <source>
        <dbReference type="Proteomes" id="UP000772618"/>
    </source>
</evidence>
<dbReference type="RefSeq" id="WP_254152531.1">
    <property type="nucleotide sequence ID" value="NZ_JAHESD010000006.1"/>
</dbReference>
<organism evidence="2 3">
    <name type="scientific">Chryseosolibacter indicus</name>
    <dbReference type="NCBI Taxonomy" id="2782351"/>
    <lineage>
        <taxon>Bacteria</taxon>
        <taxon>Pseudomonadati</taxon>
        <taxon>Bacteroidota</taxon>
        <taxon>Cytophagia</taxon>
        <taxon>Cytophagales</taxon>
        <taxon>Chryseotaleaceae</taxon>
        <taxon>Chryseosolibacter</taxon>
    </lineage>
</organism>
<reference evidence="2 3" key="1">
    <citation type="submission" date="2021-05" db="EMBL/GenBank/DDBJ databases">
        <title>A Polyphasic approach of four new species of the genus Ohtaekwangia: Ohtaekwangia histidinii sp. nov., Ohtaekwangia cretensis sp. nov., Ohtaekwangia indiensis sp. nov., Ohtaekwangia reichenbachii sp. nov. from diverse environment.</title>
        <authorList>
            <person name="Octaviana S."/>
        </authorList>
    </citation>
    <scope>NUCLEOTIDE SEQUENCE [LARGE SCALE GENOMIC DNA]</scope>
    <source>
        <strain evidence="2 3">PWU20</strain>
    </source>
</reference>
<proteinExistence type="predicted"/>
<dbReference type="InterPro" id="IPR025631">
    <property type="entry name" value="Porin_10"/>
</dbReference>
<feature type="region of interest" description="Disordered" evidence="1">
    <location>
        <begin position="26"/>
        <end position="59"/>
    </location>
</feature>
<name>A0ABS5VNG0_9BACT</name>
<protein>
    <recommendedName>
        <fullName evidence="4">Porin</fullName>
    </recommendedName>
</protein>
<dbReference type="Pfam" id="PF14121">
    <property type="entry name" value="Porin_10"/>
    <property type="match status" value="1"/>
</dbReference>
<sequence>MFIKKFFWLIALLVLVAPELLGQNRPIRRPSGGNNTSQNQSSEDSPKRRGSRVIDDTTKQVYGPNTSRYYYEEDVFYNRNIIYPIDTLIRNFHRFNYVQRNGYLYQDLGTIGTAIQPIYYQVPKVIGVRSGFHVYDLYWDNDRMRYFDTKSPYSNMNVILGGNGRSLTKVTFSRNISSRWNFGINYRGLFIDKQIPQRTGKGDRAVRSNYYDIYTAFHTKDSVYRIFASYRRMYHQTYESGGVKTSDPTFEDYFQEDPPIWLTNAQSSDLRMNLHFHQELKAGKALQAYHTFDRYRQRAMFFNLFDDSQEGLLGKRLLSNDSTYDKSKFKTVRNEFGIKGNLLKLFYNGYYAIKHYSMTYNHALHGEMNTDPKPVANESILGGRMELRLDSIGYINGWAEVNQFGNYRIEGRIASKWFEASLKQMQYQPGFLQQFYRGSHNEWSNDFSDIQSSQINGFLHYKSKVFNLSPGLTFTRLKNYSFFEKNRESGLVTPVQSSGSQVIFSPEYRLSITFFKRFTISNNVVYTRLLENADDAIRVPELFVNAQLAYSGIHFNGNFDIHVGVDLHWNTAYYAPAYQPALMQFYNQDDFKVKDFPQVEPFINAKIKRGRIFVKYNNLMQVIQKTGYFPTPDYPGQRNVIDFGFDWSFYD</sequence>
<evidence type="ECO:0000313" key="2">
    <source>
        <dbReference type="EMBL" id="MBT1702563.1"/>
    </source>
</evidence>
<keyword evidence="3" id="KW-1185">Reference proteome</keyword>
<evidence type="ECO:0000256" key="1">
    <source>
        <dbReference type="SAM" id="MobiDB-lite"/>
    </source>
</evidence>
<comment type="caution">
    <text evidence="2">The sequence shown here is derived from an EMBL/GenBank/DDBJ whole genome shotgun (WGS) entry which is preliminary data.</text>
</comment>
<dbReference type="Proteomes" id="UP000772618">
    <property type="component" value="Unassembled WGS sequence"/>
</dbReference>
<feature type="compositionally biased region" description="Low complexity" evidence="1">
    <location>
        <begin position="31"/>
        <end position="42"/>
    </location>
</feature>
<evidence type="ECO:0008006" key="4">
    <source>
        <dbReference type="Google" id="ProtNLM"/>
    </source>
</evidence>
<dbReference type="EMBL" id="JAHESD010000006">
    <property type="protein sequence ID" value="MBT1702563.1"/>
    <property type="molecule type" value="Genomic_DNA"/>
</dbReference>